<feature type="coiled-coil region" evidence="16">
    <location>
        <begin position="365"/>
        <end position="392"/>
    </location>
</feature>
<evidence type="ECO:0000313" key="21">
    <source>
        <dbReference type="EMBL" id="OFC69922.1"/>
    </source>
</evidence>
<organism evidence="21 22">
    <name type="scientific">Alteromonas confluentis</name>
    <dbReference type="NCBI Taxonomy" id="1656094"/>
    <lineage>
        <taxon>Bacteria</taxon>
        <taxon>Pseudomonadati</taxon>
        <taxon>Pseudomonadota</taxon>
        <taxon>Gammaproteobacteria</taxon>
        <taxon>Alteromonadales</taxon>
        <taxon>Alteromonadaceae</taxon>
        <taxon>Alteromonas/Salinimonas group</taxon>
        <taxon>Alteromonas</taxon>
    </lineage>
</organism>
<evidence type="ECO:0000256" key="3">
    <source>
        <dbReference type="ARBA" id="ARBA00008883"/>
    </source>
</evidence>
<keyword evidence="5" id="KW-1003">Cell membrane</keyword>
<proteinExistence type="inferred from homology"/>
<evidence type="ECO:0000256" key="1">
    <source>
        <dbReference type="ARBA" id="ARBA00004429"/>
    </source>
</evidence>
<dbReference type="EMBL" id="MDHN01000033">
    <property type="protein sequence ID" value="OFC69922.1"/>
    <property type="molecule type" value="Genomic_DNA"/>
</dbReference>
<feature type="domain" description="AAA" evidence="19">
    <location>
        <begin position="549"/>
        <end position="694"/>
    </location>
</feature>
<gene>
    <name evidence="21" type="ORF">BFC18_15825</name>
</gene>
<dbReference type="SUPFAM" id="SSF52540">
    <property type="entry name" value="P-loop containing nucleoside triphosphate hydrolases"/>
    <property type="match status" value="1"/>
</dbReference>
<accession>A0A1E7Z8Z4</accession>
<keyword evidence="7" id="KW-0808">Transferase</keyword>
<dbReference type="InterPro" id="IPR050445">
    <property type="entry name" value="Bact_polysacc_biosynth/exp"/>
</dbReference>
<evidence type="ECO:0000256" key="4">
    <source>
        <dbReference type="ARBA" id="ARBA00011903"/>
    </source>
</evidence>
<dbReference type="InterPro" id="IPR003856">
    <property type="entry name" value="LPS_length_determ_N"/>
</dbReference>
<protein>
    <recommendedName>
        <fullName evidence="4">non-specific protein-tyrosine kinase</fullName>
        <ecNumber evidence="4">2.7.10.2</ecNumber>
    </recommendedName>
</protein>
<dbReference type="GO" id="GO:0005886">
    <property type="term" value="C:plasma membrane"/>
    <property type="evidence" value="ECO:0007669"/>
    <property type="project" value="UniProtKB-SubCell"/>
</dbReference>
<dbReference type="InterPro" id="IPR005702">
    <property type="entry name" value="Wzc-like_C"/>
</dbReference>
<dbReference type="STRING" id="1656094.BFC18_15825"/>
<keyword evidence="16" id="KW-0175">Coiled coil</keyword>
<dbReference type="Pfam" id="PF02706">
    <property type="entry name" value="Wzz"/>
    <property type="match status" value="1"/>
</dbReference>
<evidence type="ECO:0000256" key="2">
    <source>
        <dbReference type="ARBA" id="ARBA00007316"/>
    </source>
</evidence>
<evidence type="ECO:0000259" key="18">
    <source>
        <dbReference type="Pfam" id="PF02706"/>
    </source>
</evidence>
<evidence type="ECO:0000256" key="15">
    <source>
        <dbReference type="ARBA" id="ARBA00051245"/>
    </source>
</evidence>
<keyword evidence="6" id="KW-0997">Cell inner membrane</keyword>
<evidence type="ECO:0000256" key="8">
    <source>
        <dbReference type="ARBA" id="ARBA00022692"/>
    </source>
</evidence>
<evidence type="ECO:0000256" key="12">
    <source>
        <dbReference type="ARBA" id="ARBA00022989"/>
    </source>
</evidence>
<keyword evidence="14" id="KW-0829">Tyrosine-protein kinase</keyword>
<evidence type="ECO:0000256" key="16">
    <source>
        <dbReference type="SAM" id="Coils"/>
    </source>
</evidence>
<dbReference type="InterPro" id="IPR032807">
    <property type="entry name" value="GNVR"/>
</dbReference>
<sequence length="731" mass="81187">MGNNVKEQLQARFFDEVAIDFGHYWAVIKRNLFYVVVFALVMSGVAVWAAKQLTPMYLSTVSILVESKAASPVSVEEIYGFDASKKEYMKTQFEILRSRKIAEKTVRRMELHNNPIFMPESSTPSLMSQVRGWVSEVTGGAETPSARLSEEEINNAKVKATAAKLLSSVAIVLVKDTQIMELSVSSPSAELSSQIANTMADVYVENYFQEKVEMTTKATNFLTESISGLRTKLDKAEQKLSSFYEENQVVNIDGVTGLAGDRLSQLNSQLMTAQHELEANRAIYERTRQQVDRETMYSLPAILNHPAIQRTRDEELKAVRKVSELEKTYGPKHPVMVAAQAELIAIRGALESQVDELLSSIGTQYQSALERVSKLQTEVQVAEENYRRLTGLETTRSALQREVSVNQQLYDSFFSRLQETSEIMDFESSNARILDVAEVPAFPSKPNKPLIVIATFIASFGLGVVVALGLDMSNSTVRTPEDVERKLGQRMLGILPLIKGNKLALRTYFDGSNHQFSESIRTLRSSLSLLNIERQNKCIIVTSTLPQEGKSTVATNLAFALGQIEETLIIDADLRRPSIAKLFGLPKYQPGLSNLIMATHSLDECVVKDEESGLHVISAGTVPDHAQELLDSEAFANCIKALKSKYKYVVLDSAPSQSVADSLVASKVCDSVIYVVKAHDTSENLVSNGISRFLRIGSRVDGVVLNQVNVKKYSKYDSYAGYYDEYEYGKS</sequence>
<evidence type="ECO:0000259" key="20">
    <source>
        <dbReference type="Pfam" id="PF13807"/>
    </source>
</evidence>
<dbReference type="Proteomes" id="UP000175691">
    <property type="component" value="Unassembled WGS sequence"/>
</dbReference>
<dbReference type="InterPro" id="IPR027417">
    <property type="entry name" value="P-loop_NTPase"/>
</dbReference>
<comment type="similarity">
    <text evidence="2">Belongs to the CpsD/CapB family.</text>
</comment>
<comment type="caution">
    <text evidence="21">The sequence shown here is derived from an EMBL/GenBank/DDBJ whole genome shotgun (WGS) entry which is preliminary data.</text>
</comment>
<comment type="similarity">
    <text evidence="3">Belongs to the etk/wzc family.</text>
</comment>
<feature type="domain" description="Polysaccharide chain length determinant N-terminal" evidence="18">
    <location>
        <begin position="19"/>
        <end position="107"/>
    </location>
</feature>
<name>A0A1E7Z8Z4_9ALTE</name>
<dbReference type="OrthoDB" id="9775724at2"/>
<feature type="transmembrane region" description="Helical" evidence="17">
    <location>
        <begin position="450"/>
        <end position="470"/>
    </location>
</feature>
<evidence type="ECO:0000256" key="5">
    <source>
        <dbReference type="ARBA" id="ARBA00022475"/>
    </source>
</evidence>
<evidence type="ECO:0000256" key="14">
    <source>
        <dbReference type="ARBA" id="ARBA00023137"/>
    </source>
</evidence>
<reference evidence="21 22" key="1">
    <citation type="submission" date="2016-08" db="EMBL/GenBank/DDBJ databases">
        <authorList>
            <person name="Seilhamer J.J."/>
        </authorList>
    </citation>
    <scope>NUCLEOTIDE SEQUENCE [LARGE SCALE GENOMIC DNA]</scope>
    <source>
        <strain evidence="21 22">KCTC 42603</strain>
    </source>
</reference>
<evidence type="ECO:0000256" key="17">
    <source>
        <dbReference type="SAM" id="Phobius"/>
    </source>
</evidence>
<feature type="domain" description="Tyrosine-protein kinase G-rich" evidence="20">
    <location>
        <begin position="398"/>
        <end position="468"/>
    </location>
</feature>
<evidence type="ECO:0000256" key="6">
    <source>
        <dbReference type="ARBA" id="ARBA00022519"/>
    </source>
</evidence>
<dbReference type="GO" id="GO:0005524">
    <property type="term" value="F:ATP binding"/>
    <property type="evidence" value="ECO:0007669"/>
    <property type="project" value="UniProtKB-KW"/>
</dbReference>
<dbReference type="Pfam" id="PF13614">
    <property type="entry name" value="AAA_31"/>
    <property type="match status" value="1"/>
</dbReference>
<dbReference type="CDD" id="cd05387">
    <property type="entry name" value="BY-kinase"/>
    <property type="match status" value="1"/>
</dbReference>
<keyword evidence="22" id="KW-1185">Reference proteome</keyword>
<dbReference type="GO" id="GO:0004715">
    <property type="term" value="F:non-membrane spanning protein tyrosine kinase activity"/>
    <property type="evidence" value="ECO:0007669"/>
    <property type="project" value="UniProtKB-EC"/>
</dbReference>
<dbReference type="Gene3D" id="3.40.50.300">
    <property type="entry name" value="P-loop containing nucleotide triphosphate hydrolases"/>
    <property type="match status" value="1"/>
</dbReference>
<evidence type="ECO:0000313" key="22">
    <source>
        <dbReference type="Proteomes" id="UP000175691"/>
    </source>
</evidence>
<evidence type="ECO:0000256" key="10">
    <source>
        <dbReference type="ARBA" id="ARBA00022777"/>
    </source>
</evidence>
<keyword evidence="10" id="KW-0418">Kinase</keyword>
<evidence type="ECO:0000256" key="13">
    <source>
        <dbReference type="ARBA" id="ARBA00023136"/>
    </source>
</evidence>
<evidence type="ECO:0000256" key="11">
    <source>
        <dbReference type="ARBA" id="ARBA00022840"/>
    </source>
</evidence>
<keyword evidence="11" id="KW-0067">ATP-binding</keyword>
<comment type="catalytic activity">
    <reaction evidence="15">
        <text>L-tyrosyl-[protein] + ATP = O-phospho-L-tyrosyl-[protein] + ADP + H(+)</text>
        <dbReference type="Rhea" id="RHEA:10596"/>
        <dbReference type="Rhea" id="RHEA-COMP:10136"/>
        <dbReference type="Rhea" id="RHEA-COMP:20101"/>
        <dbReference type="ChEBI" id="CHEBI:15378"/>
        <dbReference type="ChEBI" id="CHEBI:30616"/>
        <dbReference type="ChEBI" id="CHEBI:46858"/>
        <dbReference type="ChEBI" id="CHEBI:61978"/>
        <dbReference type="ChEBI" id="CHEBI:456216"/>
        <dbReference type="EC" id="2.7.10.2"/>
    </reaction>
</comment>
<comment type="subcellular location">
    <subcellularLocation>
        <location evidence="1">Cell inner membrane</location>
        <topology evidence="1">Multi-pass membrane protein</topology>
    </subcellularLocation>
</comment>
<dbReference type="EC" id="2.7.10.2" evidence="4"/>
<dbReference type="Pfam" id="PF13807">
    <property type="entry name" value="GNVR"/>
    <property type="match status" value="1"/>
</dbReference>
<dbReference type="InterPro" id="IPR025669">
    <property type="entry name" value="AAA_dom"/>
</dbReference>
<keyword evidence="12 17" id="KW-1133">Transmembrane helix</keyword>
<evidence type="ECO:0000259" key="19">
    <source>
        <dbReference type="Pfam" id="PF13614"/>
    </source>
</evidence>
<evidence type="ECO:0000256" key="9">
    <source>
        <dbReference type="ARBA" id="ARBA00022741"/>
    </source>
</evidence>
<feature type="transmembrane region" description="Helical" evidence="17">
    <location>
        <begin position="32"/>
        <end position="50"/>
    </location>
</feature>
<keyword evidence="13 17" id="KW-0472">Membrane</keyword>
<dbReference type="PANTHER" id="PTHR32309:SF13">
    <property type="entry name" value="FERRIC ENTEROBACTIN TRANSPORT PROTEIN FEPE"/>
    <property type="match status" value="1"/>
</dbReference>
<keyword evidence="8 17" id="KW-0812">Transmembrane</keyword>
<dbReference type="NCBIfam" id="TIGR01007">
    <property type="entry name" value="eps_fam"/>
    <property type="match status" value="1"/>
</dbReference>
<keyword evidence="9" id="KW-0547">Nucleotide-binding</keyword>
<dbReference type="AlphaFoldDB" id="A0A1E7Z8Z4"/>
<evidence type="ECO:0000256" key="7">
    <source>
        <dbReference type="ARBA" id="ARBA00022679"/>
    </source>
</evidence>
<dbReference type="PANTHER" id="PTHR32309">
    <property type="entry name" value="TYROSINE-PROTEIN KINASE"/>
    <property type="match status" value="1"/>
</dbReference>